<reference evidence="1" key="1">
    <citation type="submission" date="2017-05" db="UniProtKB">
        <authorList>
            <consortium name="EnsemblMetazoa"/>
        </authorList>
    </citation>
    <scope>IDENTIFICATION</scope>
</reference>
<sequence length="58" mass="7027">MYVDMYMYSTWMHIAFAFSNLAQFFKFLNTYNWKIISSNFIHSIRASICIRKCNRNMG</sequence>
<proteinExistence type="predicted"/>
<name>A0A1X7VT68_AMPQE</name>
<dbReference type="AlphaFoldDB" id="A0A1X7VT68"/>
<dbReference type="InParanoid" id="A0A1X7VT68"/>
<evidence type="ECO:0000313" key="1">
    <source>
        <dbReference type="EnsemblMetazoa" id="Aqu2.1.43040_001"/>
    </source>
</evidence>
<protein>
    <submittedName>
        <fullName evidence="1">Uncharacterized protein</fullName>
    </submittedName>
</protein>
<accession>A0A1X7VT68</accession>
<organism evidence="1">
    <name type="scientific">Amphimedon queenslandica</name>
    <name type="common">Sponge</name>
    <dbReference type="NCBI Taxonomy" id="400682"/>
    <lineage>
        <taxon>Eukaryota</taxon>
        <taxon>Metazoa</taxon>
        <taxon>Porifera</taxon>
        <taxon>Demospongiae</taxon>
        <taxon>Heteroscleromorpha</taxon>
        <taxon>Haplosclerida</taxon>
        <taxon>Niphatidae</taxon>
        <taxon>Amphimedon</taxon>
    </lineage>
</organism>
<dbReference type="EnsemblMetazoa" id="Aqu2.1.43040_001">
    <property type="protein sequence ID" value="Aqu2.1.43040_001"/>
    <property type="gene ID" value="Aqu2.1.43040"/>
</dbReference>